<evidence type="ECO:0000256" key="8">
    <source>
        <dbReference type="ARBA" id="ARBA00023211"/>
    </source>
</evidence>
<keyword evidence="5 10" id="KW-0460">Magnesium</keyword>
<keyword evidence="13" id="KW-1185">Reference proteome</keyword>
<evidence type="ECO:0000256" key="5">
    <source>
        <dbReference type="ARBA" id="ARBA00022842"/>
    </source>
</evidence>
<reference evidence="12 13" key="1">
    <citation type="submission" date="2020-02" db="EMBL/GenBank/DDBJ databases">
        <title>Bacillus aquiflavi sp. nov., isolated from yellow water of strong flavor Chinese baijiu in Yibin region of China.</title>
        <authorList>
            <person name="Xie J."/>
        </authorList>
    </citation>
    <scope>NUCLEOTIDE SEQUENCE [LARGE SCALE GENOMIC DNA]</scope>
    <source>
        <strain evidence="12 13">3H-10</strain>
    </source>
</reference>
<dbReference type="PANTHER" id="PTHR34353:SF2">
    <property type="entry name" value="CRISPR-ASSOCIATED ENDONUCLEASE CAS1 1"/>
    <property type="match status" value="1"/>
</dbReference>
<evidence type="ECO:0000256" key="4">
    <source>
        <dbReference type="ARBA" id="ARBA00022801"/>
    </source>
</evidence>
<name>A0A6B3VXQ7_9BACI</name>
<keyword evidence="1 10" id="KW-0540">Nuclease</keyword>
<evidence type="ECO:0000313" key="12">
    <source>
        <dbReference type="EMBL" id="NEY82078.1"/>
    </source>
</evidence>
<keyword evidence="6 10" id="KW-0051">Antiviral defense</keyword>
<organism evidence="12 13">
    <name type="scientific">Bacillus aquiflavi</name>
    <dbReference type="NCBI Taxonomy" id="2672567"/>
    <lineage>
        <taxon>Bacteria</taxon>
        <taxon>Bacillati</taxon>
        <taxon>Bacillota</taxon>
        <taxon>Bacilli</taxon>
        <taxon>Bacillales</taxon>
        <taxon>Bacillaceae</taxon>
        <taxon>Bacillus</taxon>
    </lineage>
</organism>
<dbReference type="InterPro" id="IPR002729">
    <property type="entry name" value="CRISPR-assoc_Cas1"/>
</dbReference>
<keyword evidence="4 10" id="KW-0378">Hydrolase</keyword>
<dbReference type="PANTHER" id="PTHR34353">
    <property type="entry name" value="CRISPR-ASSOCIATED ENDONUCLEASE CAS1 1"/>
    <property type="match status" value="1"/>
</dbReference>
<keyword evidence="8 10" id="KW-0464">Manganese</keyword>
<comment type="subunit">
    <text evidence="9 10">Homodimer, forms a heterotetramer with a Cas2 homodimer.</text>
</comment>
<feature type="binding site" evidence="10">
    <location>
        <position position="224"/>
    </location>
    <ligand>
        <name>Mn(2+)</name>
        <dbReference type="ChEBI" id="CHEBI:29035"/>
    </ligand>
</feature>
<gene>
    <name evidence="10 12" type="primary">cas1</name>
    <name evidence="12" type="ORF">G4D64_11330</name>
    <name evidence="11" type="ORF">H1Z61_11940</name>
</gene>
<evidence type="ECO:0000256" key="7">
    <source>
        <dbReference type="ARBA" id="ARBA00023125"/>
    </source>
</evidence>
<dbReference type="EC" id="3.1.-.-" evidence="10"/>
<dbReference type="RefSeq" id="WP_163242466.1">
    <property type="nucleotide sequence ID" value="NZ_JAAIWN010000026.1"/>
</dbReference>
<evidence type="ECO:0000256" key="3">
    <source>
        <dbReference type="ARBA" id="ARBA00022759"/>
    </source>
</evidence>
<dbReference type="HAMAP" id="MF_01470">
    <property type="entry name" value="Cas1"/>
    <property type="match status" value="1"/>
</dbReference>
<dbReference type="GO" id="GO:0003677">
    <property type="term" value="F:DNA binding"/>
    <property type="evidence" value="ECO:0007669"/>
    <property type="project" value="UniProtKB-KW"/>
</dbReference>
<comment type="cofactor">
    <cofactor evidence="10">
        <name>Mg(2+)</name>
        <dbReference type="ChEBI" id="CHEBI:18420"/>
    </cofactor>
    <cofactor evidence="10">
        <name>Mn(2+)</name>
        <dbReference type="ChEBI" id="CHEBI:29035"/>
    </cofactor>
</comment>
<protein>
    <recommendedName>
        <fullName evidence="10">CRISPR-associated endonuclease Cas1</fullName>
        <ecNumber evidence="10">3.1.-.-</ecNumber>
    </recommendedName>
</protein>
<keyword evidence="7 10" id="KW-0238">DNA-binding</keyword>
<dbReference type="EMBL" id="JAAIWN010000026">
    <property type="protein sequence ID" value="NEY82078.1"/>
    <property type="molecule type" value="Genomic_DNA"/>
</dbReference>
<dbReference type="InterPro" id="IPR042206">
    <property type="entry name" value="CRISPR-assoc_Cas1_C"/>
</dbReference>
<proteinExistence type="inferred from homology"/>
<dbReference type="Gene3D" id="1.20.120.920">
    <property type="entry name" value="CRISPR-associated endonuclease Cas1, C-terminal domain"/>
    <property type="match status" value="1"/>
</dbReference>
<keyword evidence="2 10" id="KW-0479">Metal-binding</keyword>
<evidence type="ECO:0000256" key="9">
    <source>
        <dbReference type="ARBA" id="ARBA00038592"/>
    </source>
</evidence>
<evidence type="ECO:0000256" key="6">
    <source>
        <dbReference type="ARBA" id="ARBA00023118"/>
    </source>
</evidence>
<feature type="binding site" evidence="10">
    <location>
        <position position="157"/>
    </location>
    <ligand>
        <name>Mn(2+)</name>
        <dbReference type="ChEBI" id="CHEBI:29035"/>
    </ligand>
</feature>
<evidence type="ECO:0000256" key="1">
    <source>
        <dbReference type="ARBA" id="ARBA00022722"/>
    </source>
</evidence>
<evidence type="ECO:0000256" key="10">
    <source>
        <dbReference type="HAMAP-Rule" id="MF_01470"/>
    </source>
</evidence>
<dbReference type="GO" id="GO:0051607">
    <property type="term" value="P:defense response to virus"/>
    <property type="evidence" value="ECO:0007669"/>
    <property type="project" value="UniProtKB-UniRule"/>
</dbReference>
<evidence type="ECO:0000313" key="13">
    <source>
        <dbReference type="Proteomes" id="UP000472971"/>
    </source>
</evidence>
<comment type="caution">
    <text evidence="12">The sequence shown here is derived from an EMBL/GenBank/DDBJ whole genome shotgun (WGS) entry which is preliminary data.</text>
</comment>
<reference evidence="11 14" key="2">
    <citation type="submission" date="2020-07" db="EMBL/GenBank/DDBJ databases">
        <authorList>
            <person name="Feng H."/>
        </authorList>
    </citation>
    <scope>NUCLEOTIDE SEQUENCE [LARGE SCALE GENOMIC DNA]</scope>
    <source>
        <strain evidence="11">S-12</strain>
        <strain evidence="14">s-12</strain>
    </source>
</reference>
<dbReference type="InterPro" id="IPR050646">
    <property type="entry name" value="Cas1"/>
</dbReference>
<dbReference type="GO" id="GO:0004519">
    <property type="term" value="F:endonuclease activity"/>
    <property type="evidence" value="ECO:0007669"/>
    <property type="project" value="UniProtKB-UniRule"/>
</dbReference>
<keyword evidence="3 10" id="KW-0255">Endonuclease</keyword>
<dbReference type="AlphaFoldDB" id="A0A6B3VXQ7"/>
<evidence type="ECO:0000313" key="14">
    <source>
        <dbReference type="Proteomes" id="UP000570010"/>
    </source>
</evidence>
<dbReference type="NCBIfam" id="TIGR00287">
    <property type="entry name" value="cas1"/>
    <property type="match status" value="1"/>
</dbReference>
<dbReference type="InterPro" id="IPR042211">
    <property type="entry name" value="CRISPR-assoc_Cas1_N"/>
</dbReference>
<evidence type="ECO:0000256" key="2">
    <source>
        <dbReference type="ARBA" id="ARBA00022723"/>
    </source>
</evidence>
<sequence>MGTLYITEPYCFIRKESERLKIFKEKKLIRDIRVNDYKRIYVHDSSTLTTDAIELLIEKEITLVYFKGSRFLCRVVGPENKNVTLRIAQVKAHLDTERTFKIAKNIIMAKVINTRTSLQRYYRNNKYDQVKKVIDLLKVVIKKIESSSTIDEARGLEGLAAKNYFFVFPLLVKNRATIRFNGRSKRPAKDEVNVLLNYGYGILRAEMTSALSAVGLDPYIGFLHRERYGRESLSLDLMEEFRSVFVDNLVLRLVNQPIIRKEDFFHEHGSIRMKTSTIKRFLQEIEKRRLTEVTHQLMKKKMTYREIFHTQALLLAKTIRGELEEYHPFLVK</sequence>
<dbReference type="Proteomes" id="UP000570010">
    <property type="component" value="Unassembled WGS sequence"/>
</dbReference>
<dbReference type="Proteomes" id="UP000472971">
    <property type="component" value="Unassembled WGS sequence"/>
</dbReference>
<comment type="function">
    <text evidence="10">CRISPR (clustered regularly interspaced short palindromic repeat), is an adaptive immune system that provides protection against mobile genetic elements (viruses, transposable elements and conjugative plasmids). CRISPR clusters contain spacers, sequences complementary to antecedent mobile elements, and target invading nucleic acids. CRISPR clusters are transcribed and processed into CRISPR RNA (crRNA). Acts as a dsDNA endonuclease. Involved in the integration of spacer DNA into the CRISPR cassette.</text>
</comment>
<dbReference type="EMBL" id="JACEIO010000028">
    <property type="protein sequence ID" value="MBA4537822.1"/>
    <property type="molecule type" value="Genomic_DNA"/>
</dbReference>
<dbReference type="GO" id="GO:0043571">
    <property type="term" value="P:maintenance of CRISPR repeat elements"/>
    <property type="evidence" value="ECO:0007669"/>
    <property type="project" value="UniProtKB-UniRule"/>
</dbReference>
<dbReference type="GO" id="GO:0016787">
    <property type="term" value="F:hydrolase activity"/>
    <property type="evidence" value="ECO:0007669"/>
    <property type="project" value="UniProtKB-KW"/>
</dbReference>
<dbReference type="Pfam" id="PF01867">
    <property type="entry name" value="Cas_Cas1"/>
    <property type="match status" value="1"/>
</dbReference>
<feature type="binding site" evidence="10">
    <location>
        <position position="239"/>
    </location>
    <ligand>
        <name>Mn(2+)</name>
        <dbReference type="ChEBI" id="CHEBI:29035"/>
    </ligand>
</feature>
<dbReference type="GO" id="GO:0046872">
    <property type="term" value="F:metal ion binding"/>
    <property type="evidence" value="ECO:0007669"/>
    <property type="project" value="UniProtKB-UniRule"/>
</dbReference>
<dbReference type="CDD" id="cd09634">
    <property type="entry name" value="Cas1_I-II-III"/>
    <property type="match status" value="1"/>
</dbReference>
<accession>A0A6B3VXQ7</accession>
<comment type="similarity">
    <text evidence="10">Belongs to the CRISPR-associated endonuclease Cas1 family.</text>
</comment>
<evidence type="ECO:0000313" key="11">
    <source>
        <dbReference type="EMBL" id="MBA4537822.1"/>
    </source>
</evidence>
<dbReference type="Gene3D" id="3.100.10.20">
    <property type="entry name" value="CRISPR-associated endonuclease Cas1, N-terminal domain"/>
    <property type="match status" value="1"/>
</dbReference>